<feature type="compositionally biased region" description="Basic residues" evidence="1">
    <location>
        <begin position="224"/>
        <end position="237"/>
    </location>
</feature>
<dbReference type="AlphaFoldDB" id="A0A0C9Z9X7"/>
<gene>
    <name evidence="2" type="ORF">PISMIDRAFT_11361</name>
</gene>
<evidence type="ECO:0000256" key="1">
    <source>
        <dbReference type="SAM" id="MobiDB-lite"/>
    </source>
</evidence>
<feature type="region of interest" description="Disordered" evidence="1">
    <location>
        <begin position="136"/>
        <end position="278"/>
    </location>
</feature>
<dbReference type="Proteomes" id="UP000054018">
    <property type="component" value="Unassembled WGS sequence"/>
</dbReference>
<name>A0A0C9Z9X7_9AGAM</name>
<organism evidence="2 3">
    <name type="scientific">Pisolithus microcarpus 441</name>
    <dbReference type="NCBI Taxonomy" id="765257"/>
    <lineage>
        <taxon>Eukaryota</taxon>
        <taxon>Fungi</taxon>
        <taxon>Dikarya</taxon>
        <taxon>Basidiomycota</taxon>
        <taxon>Agaricomycotina</taxon>
        <taxon>Agaricomycetes</taxon>
        <taxon>Agaricomycetidae</taxon>
        <taxon>Boletales</taxon>
        <taxon>Sclerodermatineae</taxon>
        <taxon>Pisolithaceae</taxon>
        <taxon>Pisolithus</taxon>
    </lineage>
</organism>
<dbReference type="OrthoDB" id="2663062at2759"/>
<accession>A0A0C9Z9X7</accession>
<reference evidence="2 3" key="1">
    <citation type="submission" date="2014-04" db="EMBL/GenBank/DDBJ databases">
        <authorList>
            <consortium name="DOE Joint Genome Institute"/>
            <person name="Kuo A."/>
            <person name="Kohler A."/>
            <person name="Costa M.D."/>
            <person name="Nagy L.G."/>
            <person name="Floudas D."/>
            <person name="Copeland A."/>
            <person name="Barry K.W."/>
            <person name="Cichocki N."/>
            <person name="Veneault-Fourrey C."/>
            <person name="LaButti K."/>
            <person name="Lindquist E.A."/>
            <person name="Lipzen A."/>
            <person name="Lundell T."/>
            <person name="Morin E."/>
            <person name="Murat C."/>
            <person name="Sun H."/>
            <person name="Tunlid A."/>
            <person name="Henrissat B."/>
            <person name="Grigoriev I.V."/>
            <person name="Hibbett D.S."/>
            <person name="Martin F."/>
            <person name="Nordberg H.P."/>
            <person name="Cantor M.N."/>
            <person name="Hua S.X."/>
        </authorList>
    </citation>
    <scope>NUCLEOTIDE SEQUENCE [LARGE SCALE GENOMIC DNA]</scope>
    <source>
        <strain evidence="2 3">441</strain>
    </source>
</reference>
<proteinExistence type="predicted"/>
<keyword evidence="3" id="KW-1185">Reference proteome</keyword>
<evidence type="ECO:0000313" key="3">
    <source>
        <dbReference type="Proteomes" id="UP000054018"/>
    </source>
</evidence>
<feature type="region of interest" description="Disordered" evidence="1">
    <location>
        <begin position="313"/>
        <end position="367"/>
    </location>
</feature>
<sequence length="565" mass="61873">MKFVKNSKELGTTVNCILSIYERLVISLGTLESAVKLKRWREAVKEMREESVRAIADRTDNIPPMLIGVDKFIRWMDDISTPGIPFPDWNSCLFPTPASIAGHPWLLTIKSRFDATRAGWMVRLESPTADPVLVRVPMTPEPENQPVSNVAPSHPVSVDKGKGKALPAESQAIKRERMTQGDVNEDGESEVVEPDVQMDEEMSEPVRGRSKKRARSQSESRPSSTRRKSQSRTKRSSRRDGEPKGEGMSAPSDPPTTPKPKYGWAQVAARTTPPPDPHACRTCINRKVVCTWTVGNIPCDPCKKRKIGCGKGNIRRASTARTPKTPAKCQATPTPRNSPRPRMPVPPQADDDTAPPPRKKARISKRAQIPLSEVEGLSSSAPQRRVIDPSNISYHCRLDDIIKCQDLIFGRVDEVDRRVADVAGRILVQYQDRMQALEGELADCRLTVGTLTHEIETLRASMHGAHPAQNTAPPPIEADLFDLFGPSTNNAATVEAEESITTQHQGLVFMVTPSGQEMAMSGRQDPSLAAPVEVDSSSMQVGSGSGVASTGNEEQGGTVVFADKH</sequence>
<feature type="region of interest" description="Disordered" evidence="1">
    <location>
        <begin position="518"/>
        <end position="565"/>
    </location>
</feature>
<feature type="compositionally biased region" description="Pro residues" evidence="1">
    <location>
        <begin position="336"/>
        <end position="347"/>
    </location>
</feature>
<reference evidence="3" key="2">
    <citation type="submission" date="2015-01" db="EMBL/GenBank/DDBJ databases">
        <title>Evolutionary Origins and Diversification of the Mycorrhizal Mutualists.</title>
        <authorList>
            <consortium name="DOE Joint Genome Institute"/>
            <consortium name="Mycorrhizal Genomics Consortium"/>
            <person name="Kohler A."/>
            <person name="Kuo A."/>
            <person name="Nagy L.G."/>
            <person name="Floudas D."/>
            <person name="Copeland A."/>
            <person name="Barry K.W."/>
            <person name="Cichocki N."/>
            <person name="Veneault-Fourrey C."/>
            <person name="LaButti K."/>
            <person name="Lindquist E.A."/>
            <person name="Lipzen A."/>
            <person name="Lundell T."/>
            <person name="Morin E."/>
            <person name="Murat C."/>
            <person name="Riley R."/>
            <person name="Ohm R."/>
            <person name="Sun H."/>
            <person name="Tunlid A."/>
            <person name="Henrissat B."/>
            <person name="Grigoriev I.V."/>
            <person name="Hibbett D.S."/>
            <person name="Martin F."/>
        </authorList>
    </citation>
    <scope>NUCLEOTIDE SEQUENCE [LARGE SCALE GENOMIC DNA]</scope>
    <source>
        <strain evidence="3">441</strain>
    </source>
</reference>
<dbReference type="EMBL" id="KN833735">
    <property type="protein sequence ID" value="KIK22794.1"/>
    <property type="molecule type" value="Genomic_DNA"/>
</dbReference>
<feature type="compositionally biased region" description="Acidic residues" evidence="1">
    <location>
        <begin position="183"/>
        <end position="203"/>
    </location>
</feature>
<feature type="compositionally biased region" description="Low complexity" evidence="1">
    <location>
        <begin position="534"/>
        <end position="549"/>
    </location>
</feature>
<evidence type="ECO:0000313" key="2">
    <source>
        <dbReference type="EMBL" id="KIK22794.1"/>
    </source>
</evidence>
<dbReference type="HOGENOM" id="CLU_041699_1_0_1"/>
<evidence type="ECO:0008006" key="4">
    <source>
        <dbReference type="Google" id="ProtNLM"/>
    </source>
</evidence>
<protein>
    <recommendedName>
        <fullName evidence="4">Zn(2)-C6 fungal-type domain-containing protein</fullName>
    </recommendedName>
</protein>